<comment type="caution">
    <text evidence="2">The sequence shown here is derived from an EMBL/GenBank/DDBJ whole genome shotgun (WGS) entry which is preliminary data.</text>
</comment>
<feature type="region of interest" description="Disordered" evidence="1">
    <location>
        <begin position="1"/>
        <end position="82"/>
    </location>
</feature>
<organism evidence="2 3">
    <name type="scientific">Streptomyces chumphonensis</name>
    <dbReference type="NCBI Taxonomy" id="1214925"/>
    <lineage>
        <taxon>Bacteria</taxon>
        <taxon>Bacillati</taxon>
        <taxon>Actinomycetota</taxon>
        <taxon>Actinomycetes</taxon>
        <taxon>Kitasatosporales</taxon>
        <taxon>Streptomycetaceae</taxon>
        <taxon>Streptomyces</taxon>
    </lineage>
</organism>
<evidence type="ECO:0000256" key="1">
    <source>
        <dbReference type="SAM" id="MobiDB-lite"/>
    </source>
</evidence>
<accession>A0A927IEN8</accession>
<dbReference type="EMBL" id="JACXYU010000010">
    <property type="protein sequence ID" value="MBD3933556.1"/>
    <property type="molecule type" value="Genomic_DNA"/>
</dbReference>
<feature type="compositionally biased region" description="Basic and acidic residues" evidence="1">
    <location>
        <begin position="48"/>
        <end position="62"/>
    </location>
</feature>
<keyword evidence="3" id="KW-1185">Reference proteome</keyword>
<protein>
    <submittedName>
        <fullName evidence="2">Plasmid stabilization protein</fullName>
    </submittedName>
</protein>
<dbReference type="Proteomes" id="UP000632289">
    <property type="component" value="Unassembled WGS sequence"/>
</dbReference>
<name>A0A927IEN8_9ACTN</name>
<dbReference type="AlphaFoldDB" id="A0A927IEN8"/>
<sequence length="82" mass="8821">MRRGGRSAQRAEEIAARTVNKQKAQSGETRGASASAGRSGGQRARSGGAERTKEQLYDEAKRRDVKGRSSMSKAELKDALGR</sequence>
<proteinExistence type="predicted"/>
<reference evidence="2" key="1">
    <citation type="submission" date="2020-09" db="EMBL/GenBank/DDBJ databases">
        <title>Secondary metabolite and genome analysis of marine Streptomyces chumphonensis KK1-2T.</title>
        <authorList>
            <person name="Phongsopitanun W."/>
            <person name="Kanchanasin P."/>
            <person name="Pittayakhajonwut P."/>
            <person name="Suwanborirux K."/>
            <person name="Tanasupawat S."/>
        </authorList>
    </citation>
    <scope>NUCLEOTIDE SEQUENCE</scope>
    <source>
        <strain evidence="2">KK1-2</strain>
    </source>
</reference>
<feature type="compositionally biased region" description="Low complexity" evidence="1">
    <location>
        <begin position="26"/>
        <end position="47"/>
    </location>
</feature>
<evidence type="ECO:0000313" key="3">
    <source>
        <dbReference type="Proteomes" id="UP000632289"/>
    </source>
</evidence>
<dbReference type="RefSeq" id="WP_191210949.1">
    <property type="nucleotide sequence ID" value="NZ_BAABKL010000033.1"/>
</dbReference>
<gene>
    <name evidence="2" type="ORF">IF129_18605</name>
</gene>
<evidence type="ECO:0000313" key="2">
    <source>
        <dbReference type="EMBL" id="MBD3933556.1"/>
    </source>
</evidence>